<reference evidence="3 4" key="1">
    <citation type="journal article" date="2009" name="Science">
        <title>Green evolution and dynamic adaptations revealed by genomes of the marine picoeukaryotes Micromonas.</title>
        <authorList>
            <person name="Worden A.Z."/>
            <person name="Lee J.H."/>
            <person name="Mock T."/>
            <person name="Rouze P."/>
            <person name="Simmons M.P."/>
            <person name="Aerts A.L."/>
            <person name="Allen A.E."/>
            <person name="Cuvelier M.L."/>
            <person name="Derelle E."/>
            <person name="Everett M.V."/>
            <person name="Foulon E."/>
            <person name="Grimwood J."/>
            <person name="Gundlach H."/>
            <person name="Henrissat B."/>
            <person name="Napoli C."/>
            <person name="McDonald S.M."/>
            <person name="Parker M.S."/>
            <person name="Rombauts S."/>
            <person name="Salamov A."/>
            <person name="Von Dassow P."/>
            <person name="Badger J.H."/>
            <person name="Coutinho P.M."/>
            <person name="Demir E."/>
            <person name="Dubchak I."/>
            <person name="Gentemann C."/>
            <person name="Eikrem W."/>
            <person name="Gready J.E."/>
            <person name="John U."/>
            <person name="Lanier W."/>
            <person name="Lindquist E.A."/>
            <person name="Lucas S."/>
            <person name="Mayer K.F."/>
            <person name="Moreau H."/>
            <person name="Not F."/>
            <person name="Otillar R."/>
            <person name="Panaud O."/>
            <person name="Pangilinan J."/>
            <person name="Paulsen I."/>
            <person name="Piegu B."/>
            <person name="Poliakov A."/>
            <person name="Robbens S."/>
            <person name="Schmutz J."/>
            <person name="Toulza E."/>
            <person name="Wyss T."/>
            <person name="Zelensky A."/>
            <person name="Zhou K."/>
            <person name="Armbrust E.V."/>
            <person name="Bhattacharya D."/>
            <person name="Goodenough U.W."/>
            <person name="Van de Peer Y."/>
            <person name="Grigoriev I.V."/>
        </authorList>
    </citation>
    <scope>NUCLEOTIDE SEQUENCE [LARGE SCALE GENOMIC DNA]</scope>
    <source>
        <strain evidence="4">RCC299 / NOUM17</strain>
    </source>
</reference>
<name>C1FJC4_MICCC</name>
<dbReference type="RefSeq" id="XP_002509310.1">
    <property type="nucleotide sequence ID" value="XM_002509264.1"/>
</dbReference>
<evidence type="ECO:0000256" key="1">
    <source>
        <dbReference type="SAM" id="MobiDB-lite"/>
    </source>
</evidence>
<feature type="transmembrane region" description="Helical" evidence="2">
    <location>
        <begin position="160"/>
        <end position="178"/>
    </location>
</feature>
<dbReference type="GeneID" id="8248195"/>
<feature type="compositionally biased region" description="Basic and acidic residues" evidence="1">
    <location>
        <begin position="116"/>
        <end position="132"/>
    </location>
</feature>
<dbReference type="InParanoid" id="C1FJC4"/>
<organism evidence="3 4">
    <name type="scientific">Micromonas commoda (strain RCC299 / NOUM17 / CCMP2709)</name>
    <name type="common">Picoplanktonic green alga</name>
    <dbReference type="NCBI Taxonomy" id="296587"/>
    <lineage>
        <taxon>Eukaryota</taxon>
        <taxon>Viridiplantae</taxon>
        <taxon>Chlorophyta</taxon>
        <taxon>Mamiellophyceae</taxon>
        <taxon>Mamiellales</taxon>
        <taxon>Mamiellaceae</taxon>
        <taxon>Micromonas</taxon>
    </lineage>
</organism>
<dbReference type="EMBL" id="CP001577">
    <property type="protein sequence ID" value="ACO70568.1"/>
    <property type="molecule type" value="Genomic_DNA"/>
</dbReference>
<feature type="transmembrane region" description="Helical" evidence="2">
    <location>
        <begin position="190"/>
        <end position="213"/>
    </location>
</feature>
<keyword evidence="2" id="KW-0472">Membrane</keyword>
<keyword evidence="2" id="KW-0812">Transmembrane</keyword>
<keyword evidence="4" id="KW-1185">Reference proteome</keyword>
<accession>C1FJC4</accession>
<gene>
    <name evidence="3" type="ORF">MICPUN_63034</name>
</gene>
<protein>
    <submittedName>
        <fullName evidence="3">Uncharacterized protein</fullName>
    </submittedName>
</protein>
<dbReference type="AlphaFoldDB" id="C1FJC4"/>
<evidence type="ECO:0000256" key="2">
    <source>
        <dbReference type="SAM" id="Phobius"/>
    </source>
</evidence>
<evidence type="ECO:0000313" key="4">
    <source>
        <dbReference type="Proteomes" id="UP000002009"/>
    </source>
</evidence>
<keyword evidence="2" id="KW-1133">Transmembrane helix</keyword>
<feature type="region of interest" description="Disordered" evidence="1">
    <location>
        <begin position="115"/>
        <end position="154"/>
    </location>
</feature>
<dbReference type="Proteomes" id="UP000002009">
    <property type="component" value="Chromosome 12"/>
</dbReference>
<sequence>MAVRPARAPWLAASSSSPALHVRPRPVRVGPVAGALPGSSAPRSPAALGSTVKMSRSLAARIVAVGGMTKPDHARSTLRMFASARDDAVRARLVRANRRAAWTRRRAPTIVTAALPRDDEGERREISRRGPDGSRAGGYPNPAPGTLRKKQNAKDVTRDGIAATAVMYAFAAWQWLQWPAGTPHPSFVPAPFHAACIAAAATGLIAPALAAAAHPGANYGVK</sequence>
<proteinExistence type="predicted"/>
<dbReference type="KEGG" id="mis:MICPUN_63034"/>
<evidence type="ECO:0000313" key="3">
    <source>
        <dbReference type="EMBL" id="ACO70568.1"/>
    </source>
</evidence>